<feature type="chain" id="PRO_5046689538" evidence="1">
    <location>
        <begin position="23"/>
        <end position="162"/>
    </location>
</feature>
<reference evidence="2 3" key="1">
    <citation type="journal article" date="2022" name="Int. J. Syst. Evol. Microbiol.">
        <title>Prevotella herbatica sp. nov., a plant polysaccharide-decomposing anaerobic bacterium isolated from a methanogenic reactor.</title>
        <authorList>
            <person name="Uek A."/>
            <person name="Tonouchi A."/>
            <person name="Kaku N."/>
            <person name="Ueki K."/>
        </authorList>
    </citation>
    <scope>NUCLEOTIDE SEQUENCE [LARGE SCALE GENOMIC DNA]</scope>
    <source>
        <strain evidence="2 3">WR041</strain>
    </source>
</reference>
<dbReference type="Gene3D" id="3.10.450.50">
    <property type="match status" value="1"/>
</dbReference>
<organism evidence="2 3">
    <name type="scientific">Prevotella herbatica</name>
    <dbReference type="NCBI Taxonomy" id="2801997"/>
    <lineage>
        <taxon>Bacteria</taxon>
        <taxon>Pseudomonadati</taxon>
        <taxon>Bacteroidota</taxon>
        <taxon>Bacteroidia</taxon>
        <taxon>Bacteroidales</taxon>
        <taxon>Prevotellaceae</taxon>
        <taxon>Prevotella</taxon>
    </lineage>
</organism>
<feature type="signal peptide" evidence="1">
    <location>
        <begin position="1"/>
        <end position="22"/>
    </location>
</feature>
<dbReference type="Proteomes" id="UP001319045">
    <property type="component" value="Chromosome"/>
</dbReference>
<sequence>MKKRLIKFLLLALFILPIVCQAQQQVDSNQINVRLFYCKYGSIYELTNYDEYYKQYTVLLDEYVSSSFKQSVLSELDDPNSPGADIVTDDHGIQKLSLDNLKVEKRGAHYLVSYPIYDSDTKKYIEIGLNVTLDNHGKIQSVTGNYTKEINNPNDLDGQHKK</sequence>
<keyword evidence="1" id="KW-0732">Signal</keyword>
<name>A0ABN6EJE1_9BACT</name>
<gene>
    <name evidence="2" type="ORF">prwr041_11580</name>
</gene>
<dbReference type="RefSeq" id="WP_207155419.1">
    <property type="nucleotide sequence ID" value="NZ_AP024484.1"/>
</dbReference>
<evidence type="ECO:0000313" key="2">
    <source>
        <dbReference type="EMBL" id="BCS85265.1"/>
    </source>
</evidence>
<accession>A0ABN6EJE1</accession>
<proteinExistence type="predicted"/>
<protein>
    <submittedName>
        <fullName evidence="2">Uncharacterized protein</fullName>
    </submittedName>
</protein>
<evidence type="ECO:0000256" key="1">
    <source>
        <dbReference type="SAM" id="SignalP"/>
    </source>
</evidence>
<evidence type="ECO:0000313" key="3">
    <source>
        <dbReference type="Proteomes" id="UP001319045"/>
    </source>
</evidence>
<dbReference type="EMBL" id="AP024484">
    <property type="protein sequence ID" value="BCS85265.1"/>
    <property type="molecule type" value="Genomic_DNA"/>
</dbReference>
<keyword evidence="3" id="KW-1185">Reference proteome</keyword>